<dbReference type="CDD" id="cd12148">
    <property type="entry name" value="fungal_TF_MHR"/>
    <property type="match status" value="1"/>
</dbReference>
<dbReference type="InterPro" id="IPR001138">
    <property type="entry name" value="Zn2Cys6_DnaBD"/>
</dbReference>
<dbReference type="GO" id="GO:0000981">
    <property type="term" value="F:DNA-binding transcription factor activity, RNA polymerase II-specific"/>
    <property type="evidence" value="ECO:0007669"/>
    <property type="project" value="InterPro"/>
</dbReference>
<dbReference type="Pfam" id="PF04082">
    <property type="entry name" value="Fungal_trans"/>
    <property type="match status" value="1"/>
</dbReference>
<sequence>MWLDRLAIRPFWLVLLGSSSTGREEEKRKSANRIGDGLDDSTTADDCPTIRGIGHRQSSPTDGHAMVSRRCSPDLAVAPVRFCYSRRLASNVPGPLESRRRLGKRQMADLHLHLHLHPAALPAAWTSAATSAAADLRRQWQWTPPRDAAARLAREADVRGVREAQNAWAAVVEAMPTWLSRMIEGKRGGEGESEKTEVDTLRDIPRTSHATAQTLLSEMDASLDPSFLDAFHTQLRLAALEPDHALAIFDRLWLRQQGLSDVAALFAAVLDGVRSCRLLQPHDLGPAFWHRLLLCAADAVTTNTMTATMSGHLAAEILLTAPPEIVRQLDPNTTLPLLLAAAMTTGSTAAIRWSSSSLTPSPTASAAWTSAKLQRQLDAIEVACSAGDLSRATTALQTARGLHQSLVRTLWLAGRLLSPDHVFAVAMAAVLHDVDPVALVAATNSRLQQMPMQKHLSQATRHRWLLLLAHLPHVRQDGFFPALHIWGAGLSLPQLCRLLLAHWHSRGYVTEQAALSFDRFAVDGHNLDHIALAALALAAFRSKHSRSRCVALLLSLCRSLQLLGRDAPTELARSVEALAASASSTTFTTLPPSFLEAVAWAADDVNALLRLYAVYAAQPNRSPSAAWSIAFWDKFADRMAAGLDDGSLSLTQVAYLLDLPGSGHAKTKTQKTQTQKGIKSPTIRLVERLAAQYALDPSVSSRQALRGVELCRTFLRRHRRGPIPVPSPTTLRALFHLVTRDFHNAQPGRTTRLRWYLTAVEQEHGPDVARTSALALARWRVLAIQAGHRHDKGLISCQNIYTPTDPDVLVARRSGETALLPSIRPSERQEGKNQVSGRTAEAFAEICRTARPLTFCVSQQAAYPCGSTDILSPLCKLHTIEWDMDWHMHQQSNIPTEELPLVKTEASIHMASFADHCGTFGLAHAYLGDSGSSQAVPATPGDEPAMAATKRRMRSIKSCLECRRRKLKCTKSQPCRNCAKADRLCLYLGHDLDALSKMQINGIKEKVAWLERELEKTARSRQRLRTDVTMPFRVPQQAQPAVDVSGMSTLLPQLQPSPLVADDDDDENEDDNGGDSYGYSQDMVDLGIRVGRMRITEWIGGLNRPRLAEEIEMRLSGTGTSAVKDVDSNRKRKGGCIGEIPDFLLPSDDYIMPASNLCCGPFAANPPVQQLLPPPAVCRLLSRRYRVSVHPVAPCLHWPSFVPQLSSFLSEVAGQPIRPSRSPRPSLQALAFAVLFSAAVATDEAEAAEMAAAWSLSSASPAASRVQLVRAVQCGLEASLTAADFLHTTCIETLQAFVLYLITLCRAEISRAHSVLVSAAIRMAECMGLHRDGQALCLTPLEVHIRRLLWHQLCFLDIRTCEAQGPRPTIRADDYDTRLPLNCREEDLQIASSRSPSPSSAWTPMLLAVIRFDINEMMRVVWNDRRRLEAHRISLADVMTKIEHFRRHIFAKYEPLLEPSDCDSNNTAASRRYTRLVMQLLVFRLHVMVLHPYHANTTTPLPDDLTSILLKSGVMIVETAAQIETNPSFAPWRWYGGTYQQYQVALLLATEVFFRPDSPFHQRIWRCLHFVFDVDPSRPSQEKSKAILREIMHKTAVYTQQRCMRALTNIAQAVPDRQTVRHASTPAGSGYVDSTENSPATAVLISDIDSNHNPFAAPLASLHPVHGHQREQQSQYRQQQQQQHHQELPWHVSQQVMEQHNHNPHPMAVDMDDFASDPSLHMAPPPLSSMPPPSLQIPLRPNLRPNLQSNLQPHPQPLQAPPQPLFSQNMAFAGVTNGEALWSLPQSQQSGMDSPEGFPGCSVDAALFIPPVYPAHLPLQSLEGLIWDEFENTFTTQL</sequence>
<dbReference type="SMART" id="SM00906">
    <property type="entry name" value="Fungal_trans"/>
    <property type="match status" value="1"/>
</dbReference>
<organism evidence="8">
    <name type="scientific">Grosmannia clavigera (strain kw1407 / UAMH 11150)</name>
    <name type="common">Blue stain fungus</name>
    <name type="synonym">Graphiocladiella clavigera</name>
    <dbReference type="NCBI Taxonomy" id="655863"/>
    <lineage>
        <taxon>Eukaryota</taxon>
        <taxon>Fungi</taxon>
        <taxon>Dikarya</taxon>
        <taxon>Ascomycota</taxon>
        <taxon>Pezizomycotina</taxon>
        <taxon>Sordariomycetes</taxon>
        <taxon>Sordariomycetidae</taxon>
        <taxon>Ophiostomatales</taxon>
        <taxon>Ophiostomataceae</taxon>
        <taxon>Leptographium</taxon>
    </lineage>
</organism>
<evidence type="ECO:0000256" key="5">
    <source>
        <dbReference type="SAM" id="SignalP"/>
    </source>
</evidence>
<keyword evidence="3" id="KW-0539">Nucleus</keyword>
<evidence type="ECO:0000256" key="4">
    <source>
        <dbReference type="SAM" id="MobiDB-lite"/>
    </source>
</evidence>
<evidence type="ECO:0000256" key="3">
    <source>
        <dbReference type="ARBA" id="ARBA00023242"/>
    </source>
</evidence>
<dbReference type="RefSeq" id="XP_014171317.1">
    <property type="nucleotide sequence ID" value="XM_014315842.1"/>
</dbReference>
<protein>
    <submittedName>
        <fullName evidence="7">Fungal specific transcription factor domain containing protein</fullName>
    </submittedName>
</protein>
<evidence type="ECO:0000313" key="7">
    <source>
        <dbReference type="EMBL" id="EFX01835.1"/>
    </source>
</evidence>
<feature type="compositionally biased region" description="Pro residues" evidence="4">
    <location>
        <begin position="1723"/>
        <end position="1735"/>
    </location>
</feature>
<keyword evidence="2" id="KW-0479">Metal-binding</keyword>
<dbReference type="PANTHER" id="PTHR31001">
    <property type="entry name" value="UNCHARACTERIZED TRANSCRIPTIONAL REGULATORY PROTEIN"/>
    <property type="match status" value="1"/>
</dbReference>
<dbReference type="GO" id="GO:0005634">
    <property type="term" value="C:nucleus"/>
    <property type="evidence" value="ECO:0007669"/>
    <property type="project" value="UniProtKB-SubCell"/>
</dbReference>
<feature type="region of interest" description="Disordered" evidence="4">
    <location>
        <begin position="1664"/>
        <end position="1687"/>
    </location>
</feature>
<dbReference type="GO" id="GO:0003677">
    <property type="term" value="F:DNA binding"/>
    <property type="evidence" value="ECO:0007669"/>
    <property type="project" value="InterPro"/>
</dbReference>
<dbReference type="STRING" id="655863.F0XKQ9"/>
<dbReference type="CDD" id="cd00067">
    <property type="entry name" value="GAL4"/>
    <property type="match status" value="1"/>
</dbReference>
<accession>F0XKQ9</accession>
<comment type="subcellular location">
    <subcellularLocation>
        <location evidence="1">Nucleus</location>
    </subcellularLocation>
</comment>
<dbReference type="PROSITE" id="PS50048">
    <property type="entry name" value="ZN2_CY6_FUNGAL_2"/>
    <property type="match status" value="1"/>
</dbReference>
<dbReference type="Gene3D" id="4.10.240.10">
    <property type="entry name" value="Zn(2)-C6 fungal-type DNA-binding domain"/>
    <property type="match status" value="1"/>
</dbReference>
<dbReference type="InterPro" id="IPR036864">
    <property type="entry name" value="Zn2-C6_fun-type_DNA-bd_sf"/>
</dbReference>
<dbReference type="OrthoDB" id="424974at2759"/>
<keyword evidence="8" id="KW-1185">Reference proteome</keyword>
<name>F0XKQ9_GROCL</name>
<dbReference type="InParanoid" id="F0XKQ9"/>
<dbReference type="SMART" id="SM00066">
    <property type="entry name" value="GAL4"/>
    <property type="match status" value="1"/>
</dbReference>
<keyword evidence="5" id="KW-0732">Signal</keyword>
<dbReference type="EMBL" id="GL629788">
    <property type="protein sequence ID" value="EFX01835.1"/>
    <property type="molecule type" value="Genomic_DNA"/>
</dbReference>
<evidence type="ECO:0000256" key="2">
    <source>
        <dbReference type="ARBA" id="ARBA00022723"/>
    </source>
</evidence>
<feature type="region of interest" description="Disordered" evidence="4">
    <location>
        <begin position="1054"/>
        <end position="1079"/>
    </location>
</feature>
<evidence type="ECO:0000313" key="8">
    <source>
        <dbReference type="Proteomes" id="UP000007796"/>
    </source>
</evidence>
<dbReference type="PROSITE" id="PS00463">
    <property type="entry name" value="ZN2_CY6_FUNGAL_1"/>
    <property type="match status" value="1"/>
</dbReference>
<dbReference type="InterPro" id="IPR007219">
    <property type="entry name" value="XnlR_reg_dom"/>
</dbReference>
<dbReference type="HOGENOM" id="CLU_237198_0_0_1"/>
<evidence type="ECO:0000259" key="6">
    <source>
        <dbReference type="PROSITE" id="PS50048"/>
    </source>
</evidence>
<dbReference type="PANTHER" id="PTHR31001:SF40">
    <property type="entry name" value="ZN(II)2CYS6 TRANSCRIPTION FACTOR (EUROFUNG)"/>
    <property type="match status" value="1"/>
</dbReference>
<feature type="region of interest" description="Disordered" evidence="4">
    <location>
        <begin position="1702"/>
        <end position="1754"/>
    </location>
</feature>
<feature type="chain" id="PRO_5003264010" evidence="5">
    <location>
        <begin position="23"/>
        <end position="1838"/>
    </location>
</feature>
<gene>
    <name evidence="7" type="ORF">CMQ_8301</name>
</gene>
<dbReference type="eggNOG" id="ENOG502REJ9">
    <property type="taxonomic scope" value="Eukaryota"/>
</dbReference>
<dbReference type="Proteomes" id="UP000007796">
    <property type="component" value="Unassembled WGS sequence"/>
</dbReference>
<reference evidence="7 8" key="1">
    <citation type="journal article" date="2011" name="Proc. Natl. Acad. Sci. U.S.A.">
        <title>Genome and transcriptome analyses of the mountain pine beetle-fungal symbiont Grosmannia clavigera, a lodgepole pine pathogen.</title>
        <authorList>
            <person name="DiGuistini S."/>
            <person name="Wang Y."/>
            <person name="Liao N.Y."/>
            <person name="Taylor G."/>
            <person name="Tanguay P."/>
            <person name="Feau N."/>
            <person name="Henrissat B."/>
            <person name="Chan S.K."/>
            <person name="Hesse-Orce U."/>
            <person name="Alamouti S.M."/>
            <person name="Tsui C.K.M."/>
            <person name="Docking R.T."/>
            <person name="Levasseur A."/>
            <person name="Haridas S."/>
            <person name="Robertson G."/>
            <person name="Birol I."/>
            <person name="Holt R.A."/>
            <person name="Marra M.A."/>
            <person name="Hamelin R.C."/>
            <person name="Hirst M."/>
            <person name="Jones S.J.M."/>
            <person name="Bohlmann J."/>
            <person name="Breuil C."/>
        </authorList>
    </citation>
    <scope>NUCLEOTIDE SEQUENCE [LARGE SCALE GENOMIC DNA]</scope>
    <source>
        <strain evidence="8">kw1407 / UAMH 11150</strain>
    </source>
</reference>
<dbReference type="GO" id="GO:0006351">
    <property type="term" value="P:DNA-templated transcription"/>
    <property type="evidence" value="ECO:0007669"/>
    <property type="project" value="InterPro"/>
</dbReference>
<evidence type="ECO:0000256" key="1">
    <source>
        <dbReference type="ARBA" id="ARBA00004123"/>
    </source>
</evidence>
<dbReference type="InterPro" id="IPR050613">
    <property type="entry name" value="Sec_Metabolite_Reg"/>
</dbReference>
<dbReference type="Pfam" id="PF00172">
    <property type="entry name" value="Zn_clus"/>
    <property type="match status" value="1"/>
</dbReference>
<proteinExistence type="predicted"/>
<feature type="compositionally biased region" description="Acidic residues" evidence="4">
    <location>
        <begin position="1061"/>
        <end position="1073"/>
    </location>
</feature>
<feature type="domain" description="Zn(2)-C6 fungal-type" evidence="6">
    <location>
        <begin position="958"/>
        <end position="987"/>
    </location>
</feature>
<dbReference type="GO" id="GO:0008270">
    <property type="term" value="F:zinc ion binding"/>
    <property type="evidence" value="ECO:0007669"/>
    <property type="project" value="InterPro"/>
</dbReference>
<dbReference type="GeneID" id="25981942"/>
<feature type="signal peptide" evidence="5">
    <location>
        <begin position="1"/>
        <end position="22"/>
    </location>
</feature>
<feature type="region of interest" description="Disordered" evidence="4">
    <location>
        <begin position="23"/>
        <end position="67"/>
    </location>
</feature>
<dbReference type="SUPFAM" id="SSF57701">
    <property type="entry name" value="Zn2/Cys6 DNA-binding domain"/>
    <property type="match status" value="1"/>
</dbReference>
<feature type="compositionally biased region" description="Low complexity" evidence="4">
    <location>
        <begin position="1672"/>
        <end position="1683"/>
    </location>
</feature>